<feature type="compositionally biased region" description="Basic residues" evidence="2">
    <location>
        <begin position="549"/>
        <end position="562"/>
    </location>
</feature>
<accession>A0A0N5BBY8</accession>
<dbReference type="AlphaFoldDB" id="A0A0N5BBY8"/>
<feature type="region of interest" description="Disordered" evidence="2">
    <location>
        <begin position="455"/>
        <end position="475"/>
    </location>
</feature>
<feature type="coiled-coil region" evidence="1">
    <location>
        <begin position="149"/>
        <end position="176"/>
    </location>
</feature>
<reference evidence="4" key="1">
    <citation type="submission" date="2017-02" db="UniProtKB">
        <authorList>
            <consortium name="WormBaseParasite"/>
        </authorList>
    </citation>
    <scope>IDENTIFICATION</scope>
</reference>
<dbReference type="STRING" id="174720.A0A0N5BBY8"/>
<evidence type="ECO:0000313" key="3">
    <source>
        <dbReference type="Proteomes" id="UP000046392"/>
    </source>
</evidence>
<dbReference type="Proteomes" id="UP000046392">
    <property type="component" value="Unplaced"/>
</dbReference>
<name>A0A0N5BBY8_STREA</name>
<evidence type="ECO:0000313" key="4">
    <source>
        <dbReference type="WBParaSite" id="SPAL_0000353800.1"/>
    </source>
</evidence>
<keyword evidence="1" id="KW-0175">Coiled coil</keyword>
<sequence>MNCFNYEFNFNKNTGFLEIYIDVLKNNNFDPLKLEKYFTNFIDLDDTKEIIFVKKIQPKKEGYYLTLCKNECIVDRYTKRNQTLSNDFLFRSNNNLKKLKNQRYKNFSSTFDDHVKLRNDKIKKYKLLKIIPKELKRSEWDEVSKDVKVAIFKNLVNDLEKHLKETENNTKTFKVKNVISVIKINSTQINLPPISDMDKNTSNNPNRLLLLFEQEYKLQNTINISNTNKTFNMDLFRKKHKIFQIINLTTSTPPNENFFYFQTRQNGLKIKILPENSNEASEITTSTLPTTQKFQRNNDGTLTVENLPLNLLMKILQENKNKDVVTTTTPEPKGKILKDEVLNLQKQLLLVLLKEKEEGKSKESLLSSISKETLVKLLSDTGEKTTTTTTPKPTTKQHVILEIPQEVLQLLLDTNKNIRQESTKKDNDSKEKEKNDEKISLSAVTLLKLLTANLNNQSKEKNKKDNDKDDSTAKSIPISTTTSLIKVYKTTNTVKSENKKSDEDSNEEYSDEIESTTKKVSLKRGKSRVTTKKPNSYEYEESSEEKIKVKTTIRPRSRKLSPKAHNEDNDEYYDNIETKRSTKKTGRTVASVTISTSSEETSLTTKSPRKSTRKPKRKNKQSTVSHERKNKKRMNRFKGILESINGNQFFMNLIPRLKETFGIEPQVHPVERKFNRTLDN</sequence>
<feature type="compositionally biased region" description="Basic and acidic residues" evidence="2">
    <location>
        <begin position="458"/>
        <end position="472"/>
    </location>
</feature>
<organism evidence="3 4">
    <name type="scientific">Strongyloides papillosus</name>
    <name type="common">Intestinal threadworm</name>
    <dbReference type="NCBI Taxonomy" id="174720"/>
    <lineage>
        <taxon>Eukaryota</taxon>
        <taxon>Metazoa</taxon>
        <taxon>Ecdysozoa</taxon>
        <taxon>Nematoda</taxon>
        <taxon>Chromadorea</taxon>
        <taxon>Rhabditida</taxon>
        <taxon>Tylenchina</taxon>
        <taxon>Panagrolaimomorpha</taxon>
        <taxon>Strongyloidoidea</taxon>
        <taxon>Strongyloididae</taxon>
        <taxon>Strongyloides</taxon>
    </lineage>
</organism>
<feature type="region of interest" description="Disordered" evidence="2">
    <location>
        <begin position="494"/>
        <end position="636"/>
    </location>
</feature>
<feature type="compositionally biased region" description="Low complexity" evidence="2">
    <location>
        <begin position="588"/>
        <end position="606"/>
    </location>
</feature>
<feature type="compositionally biased region" description="Acidic residues" evidence="2">
    <location>
        <begin position="504"/>
        <end position="514"/>
    </location>
</feature>
<keyword evidence="3" id="KW-1185">Reference proteome</keyword>
<feature type="region of interest" description="Disordered" evidence="2">
    <location>
        <begin position="418"/>
        <end position="437"/>
    </location>
</feature>
<evidence type="ECO:0000256" key="2">
    <source>
        <dbReference type="SAM" id="MobiDB-lite"/>
    </source>
</evidence>
<evidence type="ECO:0000256" key="1">
    <source>
        <dbReference type="SAM" id="Coils"/>
    </source>
</evidence>
<feature type="compositionally biased region" description="Basic residues" evidence="2">
    <location>
        <begin position="607"/>
        <end position="620"/>
    </location>
</feature>
<protein>
    <submittedName>
        <fullName evidence="4">NET domain-containing protein</fullName>
    </submittedName>
</protein>
<feature type="compositionally biased region" description="Basic residues" evidence="2">
    <location>
        <begin position="520"/>
        <end position="531"/>
    </location>
</feature>
<proteinExistence type="predicted"/>
<dbReference type="WBParaSite" id="SPAL_0000353800.1">
    <property type="protein sequence ID" value="SPAL_0000353800.1"/>
    <property type="gene ID" value="SPAL_0000353800"/>
</dbReference>